<proteinExistence type="predicted"/>
<evidence type="ECO:0000313" key="7">
    <source>
        <dbReference type="Proteomes" id="UP000216188"/>
    </source>
</evidence>
<feature type="region of interest" description="Disordered" evidence="3">
    <location>
        <begin position="1"/>
        <end position="57"/>
    </location>
</feature>
<dbReference type="NCBIfam" id="TIGR03404">
    <property type="entry name" value="bicupin_oxalic"/>
    <property type="match status" value="1"/>
</dbReference>
<feature type="domain" description="Cupin type-1" evidence="4">
    <location>
        <begin position="74"/>
        <end position="214"/>
    </location>
</feature>
<sequence>MTTHRIDAKSANDHSTKPTFGNPDLPPEGAVNANAGSLTDPGPKNPALNAQFPSFQNPPATDIGDMQLFWGSFNNAPKRIQNGGWARQLTQSDFAISAEISGVNMRLSAGGIREMHWHRAAEWAIVTNGRCRITVLDTAGRAYVQDVEAGDLWYFPAGFPHSLQGLGPDGCEFVLAFDEGDQSEYNTLLVTDWLAHTPPSILAKNFGIDEDAMKSIPLNNLWIFQGREPGELSNDQEEVSSAGLPPFPFTYKLSSAKPLKENRSGAIRMADSSIFKASTTIASAIETIKPGGVRELHWHPNADEWQYWIRGEGRMTVFDAGPRAQTADFRAGDVGYVKRSQGHVIENTGTTDLQFVAVFRTAEYQEVSLSSWLTHTPADLVAQHLNIDVVDLRKLPSDQPGMVPR</sequence>
<dbReference type="GO" id="GO:0033609">
    <property type="term" value="P:oxalate metabolic process"/>
    <property type="evidence" value="ECO:0007669"/>
    <property type="project" value="InterPro"/>
</dbReference>
<feature type="binding site" evidence="2">
    <location>
        <position position="299"/>
    </location>
    <ligand>
        <name>Mn(2+)</name>
        <dbReference type="ChEBI" id="CHEBI:29035"/>
        <label>2</label>
    </ligand>
</feature>
<evidence type="ECO:0000313" key="5">
    <source>
        <dbReference type="EMBL" id="NNV20456.1"/>
    </source>
</evidence>
<dbReference type="EMBL" id="PKQI01000001">
    <property type="protein sequence ID" value="NNV20456.1"/>
    <property type="molecule type" value="Genomic_DNA"/>
</dbReference>
<feature type="domain" description="Cupin type-1" evidence="4">
    <location>
        <begin position="251"/>
        <end position="393"/>
    </location>
</feature>
<comment type="caution">
    <text evidence="6">The sequence shown here is derived from an EMBL/GenBank/DDBJ whole genome shotgun (WGS) entry which is preliminary data.</text>
</comment>
<feature type="binding site" evidence="2">
    <location>
        <position position="116"/>
    </location>
    <ligand>
        <name>Mn(2+)</name>
        <dbReference type="ChEBI" id="CHEBI:29035"/>
        <label>1</label>
    </ligand>
</feature>
<feature type="binding site" evidence="2">
    <location>
        <position position="122"/>
    </location>
    <ligand>
        <name>Mn(2+)</name>
        <dbReference type="ChEBI" id="CHEBI:29035"/>
        <label>1</label>
    </ligand>
</feature>
<dbReference type="InterPro" id="IPR006045">
    <property type="entry name" value="Cupin_1"/>
</dbReference>
<keyword evidence="2" id="KW-0464">Manganese</keyword>
<dbReference type="SMART" id="SM00835">
    <property type="entry name" value="Cupin_1"/>
    <property type="match status" value="2"/>
</dbReference>
<dbReference type="PANTHER" id="PTHR35848:SF9">
    <property type="entry name" value="SLL1358 PROTEIN"/>
    <property type="match status" value="1"/>
</dbReference>
<feature type="binding site" evidence="2">
    <location>
        <position position="297"/>
    </location>
    <ligand>
        <name>Mn(2+)</name>
        <dbReference type="ChEBI" id="CHEBI:29035"/>
        <label>2</label>
    </ligand>
</feature>
<feature type="binding site" evidence="2">
    <location>
        <position position="118"/>
    </location>
    <ligand>
        <name>Mn(2+)</name>
        <dbReference type="ChEBI" id="CHEBI:29035"/>
        <label>1</label>
    </ligand>
</feature>
<dbReference type="CDD" id="cd20304">
    <property type="entry name" value="cupin_OxDC_N"/>
    <property type="match status" value="1"/>
</dbReference>
<keyword evidence="6" id="KW-0456">Lyase</keyword>
<keyword evidence="1 2" id="KW-0479">Metal-binding</keyword>
<dbReference type="GO" id="GO:0046872">
    <property type="term" value="F:metal ion binding"/>
    <property type="evidence" value="ECO:0007669"/>
    <property type="project" value="UniProtKB-KW"/>
</dbReference>
<evidence type="ECO:0000313" key="8">
    <source>
        <dbReference type="Proteomes" id="UP000526233"/>
    </source>
</evidence>
<feature type="binding site" evidence="2">
    <location>
        <position position="161"/>
    </location>
    <ligand>
        <name>Mn(2+)</name>
        <dbReference type="ChEBI" id="CHEBI:29035"/>
        <label>1</label>
    </ligand>
</feature>
<keyword evidence="7" id="KW-1185">Reference proteome</keyword>
<dbReference type="EC" id="4.1.1.2" evidence="6"/>
<organism evidence="6 7">
    <name type="scientific">Brucella pseudogrignonensis</name>
    <dbReference type="NCBI Taxonomy" id="419475"/>
    <lineage>
        <taxon>Bacteria</taxon>
        <taxon>Pseudomonadati</taxon>
        <taxon>Pseudomonadota</taxon>
        <taxon>Alphaproteobacteria</taxon>
        <taxon>Hyphomicrobiales</taxon>
        <taxon>Brucellaceae</taxon>
        <taxon>Brucella/Ochrobactrum group</taxon>
        <taxon>Brucella</taxon>
    </lineage>
</organism>
<accession>A0A256G859</accession>
<dbReference type="InterPro" id="IPR014710">
    <property type="entry name" value="RmlC-like_jellyroll"/>
</dbReference>
<dbReference type="PANTHER" id="PTHR35848">
    <property type="entry name" value="OXALATE-BINDING PROTEIN"/>
    <property type="match status" value="1"/>
</dbReference>
<evidence type="ECO:0000259" key="4">
    <source>
        <dbReference type="SMART" id="SM00835"/>
    </source>
</evidence>
<name>A0A256G859_9HYPH</name>
<dbReference type="CDD" id="cd20305">
    <property type="entry name" value="cupin_OxDC_C"/>
    <property type="match status" value="1"/>
</dbReference>
<feature type="compositionally biased region" description="Basic and acidic residues" evidence="3">
    <location>
        <begin position="1"/>
        <end position="16"/>
    </location>
</feature>
<protein>
    <submittedName>
        <fullName evidence="5">Cupin domain-containing protein</fullName>
    </submittedName>
    <submittedName>
        <fullName evidence="6">Oxalate decarboxylase OxdD</fullName>
        <ecNumber evidence="6">4.1.1.2</ecNumber>
    </submittedName>
</protein>
<evidence type="ECO:0000256" key="1">
    <source>
        <dbReference type="ARBA" id="ARBA00022723"/>
    </source>
</evidence>
<dbReference type="GeneID" id="93111668"/>
<feature type="binding site" evidence="2">
    <location>
        <position position="343"/>
    </location>
    <ligand>
        <name>Mn(2+)</name>
        <dbReference type="ChEBI" id="CHEBI:29035"/>
        <label>2</label>
    </ligand>
</feature>
<dbReference type="AlphaFoldDB" id="A0A256G859"/>
<feature type="binding site" evidence="2">
    <location>
        <position position="304"/>
    </location>
    <ligand>
        <name>Mn(2+)</name>
        <dbReference type="ChEBI" id="CHEBI:29035"/>
        <label>2</label>
    </ligand>
</feature>
<reference evidence="5 8" key="2">
    <citation type="submission" date="2018-11" db="EMBL/GenBank/DDBJ databases">
        <title>Genome sequencing and analysis.</title>
        <authorList>
            <person name="Huang Y.-T."/>
        </authorList>
    </citation>
    <scope>NUCLEOTIDE SEQUENCE [LARGE SCALE GENOMIC DNA]</scope>
    <source>
        <strain evidence="5 8">SHIN</strain>
    </source>
</reference>
<gene>
    <name evidence="6" type="primary">oxdD</name>
    <name evidence="6" type="ORF">CEV34_4029</name>
    <name evidence="5" type="ORF">EHE22_08460</name>
</gene>
<dbReference type="Proteomes" id="UP000526233">
    <property type="component" value="Unassembled WGS sequence"/>
</dbReference>
<dbReference type="GO" id="GO:0046564">
    <property type="term" value="F:oxalate decarboxylase activity"/>
    <property type="evidence" value="ECO:0007669"/>
    <property type="project" value="UniProtKB-EC"/>
</dbReference>
<evidence type="ECO:0000256" key="3">
    <source>
        <dbReference type="SAM" id="MobiDB-lite"/>
    </source>
</evidence>
<dbReference type="InterPro" id="IPR051610">
    <property type="entry name" value="GPI/OXD"/>
</dbReference>
<evidence type="ECO:0000313" key="6">
    <source>
        <dbReference type="EMBL" id="OYR23283.1"/>
    </source>
</evidence>
<dbReference type="InterPro" id="IPR017774">
    <property type="entry name" value="Bicupin_oxalate_deCO2ase/Oxase"/>
</dbReference>
<dbReference type="Proteomes" id="UP000216188">
    <property type="component" value="Unassembled WGS sequence"/>
</dbReference>
<evidence type="ECO:0000256" key="2">
    <source>
        <dbReference type="PIRSR" id="PIRSR617774-2"/>
    </source>
</evidence>
<dbReference type="Pfam" id="PF00190">
    <property type="entry name" value="Cupin_1"/>
    <property type="match status" value="2"/>
</dbReference>
<dbReference type="Gene3D" id="2.60.120.10">
    <property type="entry name" value="Jelly Rolls"/>
    <property type="match status" value="2"/>
</dbReference>
<reference evidence="6 7" key="1">
    <citation type="submission" date="2017-07" db="EMBL/GenBank/DDBJ databases">
        <title>Phylogenetic study on the rhizospheric bacterium Ochrobactrum sp. A44.</title>
        <authorList>
            <person name="Krzyzanowska D.M."/>
            <person name="Ossowicki A."/>
            <person name="Rajewska M."/>
            <person name="Maciag T."/>
            <person name="Kaczynski Z."/>
            <person name="Czerwicka M."/>
            <person name="Jafra S."/>
        </authorList>
    </citation>
    <scope>NUCLEOTIDE SEQUENCE [LARGE SCALE GENOMIC DNA]</scope>
    <source>
        <strain evidence="6 7">CCUG 30717</strain>
    </source>
</reference>
<dbReference type="RefSeq" id="WP_007877531.1">
    <property type="nucleotide sequence ID" value="NZ_CP091784.1"/>
</dbReference>
<dbReference type="SUPFAM" id="SSF51182">
    <property type="entry name" value="RmlC-like cupins"/>
    <property type="match status" value="1"/>
</dbReference>
<dbReference type="STRING" id="419475.A8A54_10865"/>
<comment type="cofactor">
    <cofactor evidence="2">
        <name>Mn(2+)</name>
        <dbReference type="ChEBI" id="CHEBI:29035"/>
    </cofactor>
    <text evidence="2">Binds 2 manganese ions per subunit.</text>
</comment>
<dbReference type="EMBL" id="NNRM01000041">
    <property type="protein sequence ID" value="OYR23283.1"/>
    <property type="molecule type" value="Genomic_DNA"/>
</dbReference>
<dbReference type="InterPro" id="IPR011051">
    <property type="entry name" value="RmlC_Cupin_sf"/>
</dbReference>